<dbReference type="GO" id="GO:0008270">
    <property type="term" value="F:zinc ion binding"/>
    <property type="evidence" value="ECO:0007669"/>
    <property type="project" value="UniProtKB-KW"/>
</dbReference>
<evidence type="ECO:0008006" key="14">
    <source>
        <dbReference type="Google" id="ProtNLM"/>
    </source>
</evidence>
<evidence type="ECO:0000256" key="3">
    <source>
        <dbReference type="ARBA" id="ARBA00022723"/>
    </source>
</evidence>
<evidence type="ECO:0000256" key="8">
    <source>
        <dbReference type="SAM" id="MobiDB-lite"/>
    </source>
</evidence>
<keyword evidence="6" id="KW-0862">Zinc</keyword>
<sequence>MQPDPRLPLRLFATDRFSINKLNIYSSPEILPFLRHVLRDTPEFQTIRQSCFEKLFDIPSRQAQQSTKLIHSFLTRQLICGDEHTLWSVFGGNPLRYSLQEFGTVTGLNCGSFPEGYHPDTAKSVDAGKDEVWKKIFGKKKMITIADLCQMLEKYKDMSSWKKICIALIVIVDGVLTAHKQVPRPTPRYVSMLRRLTTFFAFPWGRESFLKTISCMKPPKPAPPKIKDHVAWLVYKLKQRSFRLQGFPLTLQLVAFRAIPQLLDFIPAPLDHRTLMDLEDGYLPQHKSINSLDIWRVEFSSNVTIESQEDPGWGEWSNATKDDRISYMKQLISDRYIFNKAMWPGGPLIKKETSSRKQRRISSYFTRSNVNSYTNKQLTAIMQKLLKKKKRKAHGRQTSFHTVLSRSKKPQTSHQEEQGAPIEHDPLDIDPPTDQGVDAMDRDDHEEPQLPIISQYAVHLHRQTTENMNTTHDVNSNETIHTTTVHVSADNELITDELNPTDQDAEAMHYDTVPDSRNHKSNDEVETVFRTTKEVDNQDVDAMDIHKEDVHISADHKPDDDEVVTDEQNVTDQATETRTFGTLYPGRWDPPSKIYDKADHPDSPEISHILHHGVRIYDSISPDPPLSRGPIFDKNVGPSSPPRIHLRLSPLPFTPLTSPVKSNESGLGFTSHAASPNAFTATASSNLPPCIGRPTSAEENLQAEDPIVDLTKTKDPPRHVPSSLKNVLAKEIFQLSTDSRFGSYHPLPEREWELFHQILKTNMNVYHITPSKFDFSNKFLLEVVQPKQWTTPYQMEILVHMLSARHSEILQTEKAAFAPPILCSAITEIFDDFNKCGKKNKNNYVWDQRLVDIVLCTGKKWMEDIHTIYTPMLWNKSHWVGLAINLDMGLVEVLDPLPALHGVRRIAKWMKPVLACLPYLVKKVAMCELTQFTCLKPFICSRIPDIYINGGSGDCRPVTMKFLELHAHGDPSPGMAGITYQIVDNIRKQYAMDIYKTMVLQASSSSSSRSNTGRQTTGIPTRCWCGSNLTTYGAQTKENLFRRFYRCESGVKRKTEHHLFKWVDEAIVDEINMVDAKHSQLKEDVDSFKMYTARRLENQAKQIDHTLHQIKMLMDARSNSCGTQDNSALTTEDTLESPRMASPAYNPLTNIAVGLIALGTMAWIYAKISN</sequence>
<dbReference type="Gene3D" id="3.40.395.10">
    <property type="entry name" value="Adenoviral Proteinase, Chain A"/>
    <property type="match status" value="1"/>
</dbReference>
<organism evidence="12 13">
    <name type="scientific">Brassica carinata</name>
    <name type="common">Ethiopian mustard</name>
    <name type="synonym">Abyssinian cabbage</name>
    <dbReference type="NCBI Taxonomy" id="52824"/>
    <lineage>
        <taxon>Eukaryota</taxon>
        <taxon>Viridiplantae</taxon>
        <taxon>Streptophyta</taxon>
        <taxon>Embryophyta</taxon>
        <taxon>Tracheophyta</taxon>
        <taxon>Spermatophyta</taxon>
        <taxon>Magnoliopsida</taxon>
        <taxon>eudicotyledons</taxon>
        <taxon>Gunneridae</taxon>
        <taxon>Pentapetalae</taxon>
        <taxon>rosids</taxon>
        <taxon>malvids</taxon>
        <taxon>Brassicales</taxon>
        <taxon>Brassicaceae</taxon>
        <taxon>Brassiceae</taxon>
        <taxon>Brassica</taxon>
    </lineage>
</organism>
<keyword evidence="9" id="KW-0812">Transmembrane</keyword>
<dbReference type="InterPro" id="IPR015410">
    <property type="entry name" value="DUF1985"/>
</dbReference>
<evidence type="ECO:0000313" key="12">
    <source>
        <dbReference type="EMBL" id="KAG2312619.1"/>
    </source>
</evidence>
<dbReference type="AlphaFoldDB" id="A0A8X7VJY6"/>
<dbReference type="InterPro" id="IPR038765">
    <property type="entry name" value="Papain-like_cys_pep_sf"/>
</dbReference>
<comment type="similarity">
    <text evidence="1">Belongs to the peptidase C48 family.</text>
</comment>
<keyword evidence="4 7" id="KW-0863">Zinc-finger</keyword>
<keyword evidence="9" id="KW-1133">Transmembrane helix</keyword>
<dbReference type="PANTHER" id="PTHR48449:SF1">
    <property type="entry name" value="DUF1985 DOMAIN-CONTAINING PROTEIN"/>
    <property type="match status" value="1"/>
</dbReference>
<feature type="compositionally biased region" description="Basic and acidic residues" evidence="8">
    <location>
        <begin position="414"/>
        <end position="427"/>
    </location>
</feature>
<comment type="caution">
    <text evidence="12">The sequence shown here is derived from an EMBL/GenBank/DDBJ whole genome shotgun (WGS) entry which is preliminary data.</text>
</comment>
<dbReference type="PANTHER" id="PTHR48449">
    <property type="entry name" value="DUF1985 DOMAIN-CONTAINING PROTEIN"/>
    <property type="match status" value="1"/>
</dbReference>
<keyword evidence="3" id="KW-0479">Metal-binding</keyword>
<dbReference type="GO" id="GO:0006508">
    <property type="term" value="P:proteolysis"/>
    <property type="evidence" value="ECO:0007669"/>
    <property type="project" value="UniProtKB-KW"/>
</dbReference>
<dbReference type="Pfam" id="PF02902">
    <property type="entry name" value="Peptidase_C48"/>
    <property type="match status" value="1"/>
</dbReference>
<feature type="transmembrane region" description="Helical" evidence="9">
    <location>
        <begin position="1148"/>
        <end position="1166"/>
    </location>
</feature>
<keyword evidence="5" id="KW-0378">Hydrolase</keyword>
<evidence type="ECO:0000256" key="6">
    <source>
        <dbReference type="ARBA" id="ARBA00022833"/>
    </source>
</evidence>
<feature type="domain" description="Ubiquitin-like protease family profile" evidence="10">
    <location>
        <begin position="773"/>
        <end position="966"/>
    </location>
</feature>
<evidence type="ECO:0000313" key="13">
    <source>
        <dbReference type="Proteomes" id="UP000886595"/>
    </source>
</evidence>
<dbReference type="InterPro" id="IPR010666">
    <property type="entry name" value="Znf_GRF"/>
</dbReference>
<keyword evidence="2" id="KW-0645">Protease</keyword>
<dbReference type="SUPFAM" id="SSF54001">
    <property type="entry name" value="Cysteine proteinases"/>
    <property type="match status" value="1"/>
</dbReference>
<evidence type="ECO:0000259" key="10">
    <source>
        <dbReference type="PROSITE" id="PS50600"/>
    </source>
</evidence>
<gene>
    <name evidence="12" type="ORF">Bca52824_024176</name>
</gene>
<dbReference type="PROSITE" id="PS51999">
    <property type="entry name" value="ZF_GRF"/>
    <property type="match status" value="1"/>
</dbReference>
<protein>
    <recommendedName>
        <fullName evidence="14">Ubiquitin-like protease family profile domain-containing protein</fullName>
    </recommendedName>
</protein>
<dbReference type="OrthoDB" id="1114153at2759"/>
<evidence type="ECO:0000256" key="1">
    <source>
        <dbReference type="ARBA" id="ARBA00005234"/>
    </source>
</evidence>
<evidence type="ECO:0000256" key="4">
    <source>
        <dbReference type="ARBA" id="ARBA00022771"/>
    </source>
</evidence>
<evidence type="ECO:0000256" key="7">
    <source>
        <dbReference type="PROSITE-ProRule" id="PRU01343"/>
    </source>
</evidence>
<accession>A0A8X7VJY6</accession>
<evidence type="ECO:0000259" key="11">
    <source>
        <dbReference type="PROSITE" id="PS51999"/>
    </source>
</evidence>
<dbReference type="Proteomes" id="UP000886595">
    <property type="component" value="Unassembled WGS sequence"/>
</dbReference>
<keyword evidence="13" id="KW-1185">Reference proteome</keyword>
<feature type="region of interest" description="Disordered" evidence="8">
    <location>
        <begin position="386"/>
        <end position="442"/>
    </location>
</feature>
<dbReference type="InterPro" id="IPR003653">
    <property type="entry name" value="Peptidase_C48_C"/>
</dbReference>
<keyword evidence="9" id="KW-0472">Membrane</keyword>
<proteinExistence type="inferred from homology"/>
<evidence type="ECO:0000256" key="2">
    <source>
        <dbReference type="ARBA" id="ARBA00022670"/>
    </source>
</evidence>
<name>A0A8X7VJY6_BRACI</name>
<evidence type="ECO:0000256" key="9">
    <source>
        <dbReference type="SAM" id="Phobius"/>
    </source>
</evidence>
<reference evidence="12 13" key="1">
    <citation type="submission" date="2020-02" db="EMBL/GenBank/DDBJ databases">
        <authorList>
            <person name="Ma Q."/>
            <person name="Huang Y."/>
            <person name="Song X."/>
            <person name="Pei D."/>
        </authorList>
    </citation>
    <scope>NUCLEOTIDE SEQUENCE [LARGE SCALE GENOMIC DNA]</scope>
    <source>
        <strain evidence="12">Sxm20200214</strain>
        <tissue evidence="12">Leaf</tissue>
    </source>
</reference>
<dbReference type="PROSITE" id="PS50600">
    <property type="entry name" value="ULP_PROTEASE"/>
    <property type="match status" value="1"/>
</dbReference>
<dbReference type="EMBL" id="JAAMPC010000005">
    <property type="protein sequence ID" value="KAG2312619.1"/>
    <property type="molecule type" value="Genomic_DNA"/>
</dbReference>
<feature type="compositionally biased region" description="Basic residues" evidence="8">
    <location>
        <begin position="386"/>
        <end position="395"/>
    </location>
</feature>
<evidence type="ECO:0000256" key="5">
    <source>
        <dbReference type="ARBA" id="ARBA00022801"/>
    </source>
</evidence>
<feature type="compositionally biased region" description="Polar residues" evidence="8">
    <location>
        <begin position="396"/>
        <end position="405"/>
    </location>
</feature>
<dbReference type="Pfam" id="PF09331">
    <property type="entry name" value="DUF1985"/>
    <property type="match status" value="1"/>
</dbReference>
<dbReference type="GO" id="GO:0008234">
    <property type="term" value="F:cysteine-type peptidase activity"/>
    <property type="evidence" value="ECO:0007669"/>
    <property type="project" value="InterPro"/>
</dbReference>
<feature type="domain" description="GRF-type" evidence="11">
    <location>
        <begin position="1023"/>
        <end position="1066"/>
    </location>
</feature>